<reference evidence="1 2" key="1">
    <citation type="submission" date="2011-02" db="EMBL/GenBank/DDBJ databases">
        <authorList>
            <person name="Nelson K.E."/>
            <person name="Sutton G."/>
            <person name="Torralba M."/>
            <person name="Durkin S."/>
            <person name="Harkins D."/>
            <person name="Montgomery R."/>
            <person name="Ziemer C."/>
            <person name="Klaassens E."/>
            <person name="Ocuiv P."/>
            <person name="Morrison M."/>
        </authorList>
    </citation>
    <scope>NUCLEOTIDE SEQUENCE [LARGE SCALE GENOMIC DNA]</scope>
    <source>
        <strain evidence="1 2">8</strain>
    </source>
</reference>
<evidence type="ECO:0000313" key="2">
    <source>
        <dbReference type="Proteomes" id="UP000004259"/>
    </source>
</evidence>
<dbReference type="RefSeq" id="WP_002848098.1">
    <property type="nucleotide sequence ID" value="NZ_ADKM02000055.1"/>
</dbReference>
<protein>
    <submittedName>
        <fullName evidence="1">Uncharacterized protein</fullName>
    </submittedName>
</protein>
<comment type="caution">
    <text evidence="1">The sequence shown here is derived from an EMBL/GenBank/DDBJ whole genome shotgun (WGS) entry which is preliminary data.</text>
</comment>
<proteinExistence type="predicted"/>
<dbReference type="Proteomes" id="UP000004259">
    <property type="component" value="Unassembled WGS sequence"/>
</dbReference>
<evidence type="ECO:0000313" key="1">
    <source>
        <dbReference type="EMBL" id="EGC03763.1"/>
    </source>
</evidence>
<accession>E9SAD4</accession>
<dbReference type="EMBL" id="ADKM02000055">
    <property type="protein sequence ID" value="EGC03763.1"/>
    <property type="molecule type" value="Genomic_DNA"/>
</dbReference>
<dbReference type="AlphaFoldDB" id="E9SAD4"/>
<keyword evidence="2" id="KW-1185">Reference proteome</keyword>
<dbReference type="eggNOG" id="ENOG5033I4J">
    <property type="taxonomic scope" value="Bacteria"/>
</dbReference>
<organism evidence="1 2">
    <name type="scientific">Ruminococcus albus 8</name>
    <dbReference type="NCBI Taxonomy" id="246199"/>
    <lineage>
        <taxon>Bacteria</taxon>
        <taxon>Bacillati</taxon>
        <taxon>Bacillota</taxon>
        <taxon>Clostridia</taxon>
        <taxon>Eubacteriales</taxon>
        <taxon>Oscillospiraceae</taxon>
        <taxon>Ruminococcus</taxon>
    </lineage>
</organism>
<dbReference type="STRING" id="246199.CUS_4376"/>
<sequence length="90" mass="10330">MSISNEDKEYLMSIGYLEKDLKQIAYAAKANVTKYECEGKRIAKSTAIELLGRKKWLSGLARSAFHWSAVREAEDGRCIHFDSSKIWEEK</sequence>
<gene>
    <name evidence="1" type="ORF">CUS_4376</name>
</gene>
<name>E9SAD4_RUMAL</name>